<evidence type="ECO:0000256" key="1">
    <source>
        <dbReference type="SAM" id="Phobius"/>
    </source>
</evidence>
<dbReference type="SUPFAM" id="SSF103473">
    <property type="entry name" value="MFS general substrate transporter"/>
    <property type="match status" value="1"/>
</dbReference>
<evidence type="ECO:0000313" key="3">
    <source>
        <dbReference type="Proteomes" id="UP001227831"/>
    </source>
</evidence>
<proteinExistence type="predicted"/>
<organism evidence="2 3">
    <name type="scientific">Lactiplantibacillus brownii</name>
    <dbReference type="NCBI Taxonomy" id="3069269"/>
    <lineage>
        <taxon>Bacteria</taxon>
        <taxon>Bacillati</taxon>
        <taxon>Bacillota</taxon>
        <taxon>Bacilli</taxon>
        <taxon>Lactobacillales</taxon>
        <taxon>Lactobacillaceae</taxon>
        <taxon>Lactiplantibacillus</taxon>
    </lineage>
</organism>
<accession>A0ABU1AAE5</accession>
<gene>
    <name evidence="2" type="ORF">RA086_07145</name>
</gene>
<sequence>MAVTKPYHVKTILVIFMLGAFISILNQTLLFTAFPSIMTTFKVSNSTVQWLTTAYMLVSGSPLPRFSLGALQRGN</sequence>
<dbReference type="EMBL" id="JAVCWF010000001">
    <property type="protein sequence ID" value="MDQ7937402.1"/>
    <property type="molecule type" value="Genomic_DNA"/>
</dbReference>
<reference evidence="2 3" key="1">
    <citation type="journal article" date="2023" name="Int. J. Syst. Evol. Microbiol.">
        <title>Lactiplantibacillus brownii sp. nov., a novel psychrotolerant species isolated from sauerkraut.</title>
        <authorList>
            <person name="Heng Y.C."/>
            <person name="Silvaraju S."/>
            <person name="Lee J.K.Y."/>
            <person name="Kittelmann S."/>
        </authorList>
    </citation>
    <scope>NUCLEOTIDE SEQUENCE [LARGE SCALE GENOMIC DNA]</scope>
    <source>
        <strain evidence="2 3">WILCCON 0030</strain>
    </source>
</reference>
<dbReference type="Proteomes" id="UP001227831">
    <property type="component" value="Unassembled WGS sequence"/>
</dbReference>
<evidence type="ECO:0000313" key="2">
    <source>
        <dbReference type="EMBL" id="MDQ7937402.1"/>
    </source>
</evidence>
<keyword evidence="1" id="KW-0812">Transmembrane</keyword>
<keyword evidence="1" id="KW-0472">Membrane</keyword>
<dbReference type="Gene3D" id="1.20.1720.10">
    <property type="entry name" value="Multidrug resistance protein D"/>
    <property type="match status" value="1"/>
</dbReference>
<dbReference type="InterPro" id="IPR036259">
    <property type="entry name" value="MFS_trans_sf"/>
</dbReference>
<dbReference type="RefSeq" id="WP_308703150.1">
    <property type="nucleotide sequence ID" value="NZ_AP027463.1"/>
</dbReference>
<comment type="caution">
    <text evidence="2">The sequence shown here is derived from an EMBL/GenBank/DDBJ whole genome shotgun (WGS) entry which is preliminary data.</text>
</comment>
<name>A0ABU1AAE5_9LACO</name>
<feature type="transmembrane region" description="Helical" evidence="1">
    <location>
        <begin position="12"/>
        <end position="34"/>
    </location>
</feature>
<keyword evidence="3" id="KW-1185">Reference proteome</keyword>
<protein>
    <submittedName>
        <fullName evidence="2">Uncharacterized protein</fullName>
    </submittedName>
</protein>
<keyword evidence="1" id="KW-1133">Transmembrane helix</keyword>